<feature type="coiled-coil region" evidence="1">
    <location>
        <begin position="13"/>
        <end position="40"/>
    </location>
</feature>
<protein>
    <submittedName>
        <fullName evidence="2">SPC24 protein</fullName>
    </submittedName>
</protein>
<keyword evidence="1" id="KW-0175">Coiled coil</keyword>
<organism evidence="2 3">
    <name type="scientific">Ceyx cyanopectus</name>
    <name type="common">Indigo-banded kingfisher</name>
    <dbReference type="NCBI Taxonomy" id="390723"/>
    <lineage>
        <taxon>Eukaryota</taxon>
        <taxon>Metazoa</taxon>
        <taxon>Chordata</taxon>
        <taxon>Craniata</taxon>
        <taxon>Vertebrata</taxon>
        <taxon>Euteleostomi</taxon>
        <taxon>Archelosauria</taxon>
        <taxon>Archosauria</taxon>
        <taxon>Dinosauria</taxon>
        <taxon>Saurischia</taxon>
        <taxon>Theropoda</taxon>
        <taxon>Coelurosauria</taxon>
        <taxon>Aves</taxon>
        <taxon>Neognathae</taxon>
        <taxon>Neoaves</taxon>
        <taxon>Telluraves</taxon>
        <taxon>Coraciimorphae</taxon>
        <taxon>Coraciiformes</taxon>
        <taxon>Alcedinidae</taxon>
        <taxon>Ceyx</taxon>
    </lineage>
</organism>
<gene>
    <name evidence="2" type="primary">Spc24</name>
    <name evidence="2" type="ORF">CEYCYA_R12855</name>
</gene>
<accession>A0A7L4NQY4</accession>
<dbReference type="Gene3D" id="3.30.160.570">
    <property type="entry name" value="Ncd80 complex, Spc24 subunit"/>
    <property type="match status" value="1"/>
</dbReference>
<sequence length="80" mass="9175">GCQAQCHSPSLPPTALRRELEELREEQQRLDEDTEQQEEAVPPAAYLTQLYYKISHIDWDYEADPTHVKGSEWPPGCPVP</sequence>
<dbReference type="EMBL" id="VYZU01103750">
    <property type="protein sequence ID" value="NXY91605.1"/>
    <property type="molecule type" value="Genomic_DNA"/>
</dbReference>
<feature type="non-terminal residue" evidence="2">
    <location>
        <position position="1"/>
    </location>
</feature>
<feature type="non-terminal residue" evidence="2">
    <location>
        <position position="80"/>
    </location>
</feature>
<comment type="caution">
    <text evidence="2">The sequence shown here is derived from an EMBL/GenBank/DDBJ whole genome shotgun (WGS) entry which is preliminary data.</text>
</comment>
<name>A0A7L4NQY4_9AVES</name>
<dbReference type="OrthoDB" id="6432863at2759"/>
<keyword evidence="3" id="KW-1185">Reference proteome</keyword>
<evidence type="ECO:0000313" key="2">
    <source>
        <dbReference type="EMBL" id="NXY91605.1"/>
    </source>
</evidence>
<proteinExistence type="predicted"/>
<dbReference type="AlphaFoldDB" id="A0A7L4NQY4"/>
<evidence type="ECO:0000313" key="3">
    <source>
        <dbReference type="Proteomes" id="UP000586704"/>
    </source>
</evidence>
<dbReference type="Proteomes" id="UP000586704">
    <property type="component" value="Unassembled WGS sequence"/>
</dbReference>
<reference evidence="2 3" key="1">
    <citation type="submission" date="2020-02" db="EMBL/GenBank/DDBJ databases">
        <title>Bird 10,000 Genomes (B10K) Project - Family phase.</title>
        <authorList>
            <person name="Zhang G."/>
        </authorList>
    </citation>
    <scope>NUCLEOTIDE SEQUENCE [LARGE SCALE GENOMIC DNA]</scope>
    <source>
        <strain evidence="2">B10K-DU-013-51</strain>
        <tissue evidence="2">Mixed tissue sample</tissue>
    </source>
</reference>
<evidence type="ECO:0000256" key="1">
    <source>
        <dbReference type="SAM" id="Coils"/>
    </source>
</evidence>